<name>A0ACA9N7X3_9GLOM</name>
<evidence type="ECO:0000313" key="1">
    <source>
        <dbReference type="EMBL" id="CAG8639721.1"/>
    </source>
</evidence>
<reference evidence="1" key="1">
    <citation type="submission" date="2021-06" db="EMBL/GenBank/DDBJ databases">
        <authorList>
            <person name="Kallberg Y."/>
            <person name="Tangrot J."/>
            <person name="Rosling A."/>
        </authorList>
    </citation>
    <scope>NUCLEOTIDE SEQUENCE</scope>
    <source>
        <strain evidence="1">IL203A</strain>
    </source>
</reference>
<dbReference type="EMBL" id="CAJVPU010014389">
    <property type="protein sequence ID" value="CAG8639721.1"/>
    <property type="molecule type" value="Genomic_DNA"/>
</dbReference>
<comment type="caution">
    <text evidence="1">The sequence shown here is derived from an EMBL/GenBank/DDBJ whole genome shotgun (WGS) entry which is preliminary data.</text>
</comment>
<proteinExistence type="predicted"/>
<sequence length="168" mass="18561">IRTINTTNHRRNRDLGNITPALSIEEVEHELGQTLPGNRRSRRNSVDSRRSRRRSASPSRDTINTNTNNPDAMNPETSTLQPPPYGATDEAQNISLRLAHANFPEMNQSHVVSSHKLESLDAIASPFRESSGALTCILTSDGSESRSISSLIELEEVVIIFTLVSDKT</sequence>
<organism evidence="1 2">
    <name type="scientific">Dentiscutata heterogama</name>
    <dbReference type="NCBI Taxonomy" id="1316150"/>
    <lineage>
        <taxon>Eukaryota</taxon>
        <taxon>Fungi</taxon>
        <taxon>Fungi incertae sedis</taxon>
        <taxon>Mucoromycota</taxon>
        <taxon>Glomeromycotina</taxon>
        <taxon>Glomeromycetes</taxon>
        <taxon>Diversisporales</taxon>
        <taxon>Gigasporaceae</taxon>
        <taxon>Dentiscutata</taxon>
    </lineage>
</organism>
<protein>
    <submittedName>
        <fullName evidence="1">17345_t:CDS:1</fullName>
    </submittedName>
</protein>
<accession>A0ACA9N7X3</accession>
<evidence type="ECO:0000313" key="2">
    <source>
        <dbReference type="Proteomes" id="UP000789702"/>
    </source>
</evidence>
<dbReference type="Proteomes" id="UP000789702">
    <property type="component" value="Unassembled WGS sequence"/>
</dbReference>
<feature type="non-terminal residue" evidence="1">
    <location>
        <position position="1"/>
    </location>
</feature>
<gene>
    <name evidence="1" type="ORF">DHETER_LOCUS8788</name>
</gene>
<keyword evidence="2" id="KW-1185">Reference proteome</keyword>